<proteinExistence type="predicted"/>
<dbReference type="PANTHER" id="PTHR24121:SF22">
    <property type="entry name" value="PROTEIN ACCELERATED CELL DEATH 6-LIKE"/>
    <property type="match status" value="1"/>
</dbReference>
<keyword evidence="3" id="KW-1185">Reference proteome</keyword>
<sequence>MDRISYMDGYLFKAVEDGDMELLFNIYNGGLDRLVDGNRTRHSMFNAPSTEARCPSLLLQANARGKIPLHVAARQGHCEIVKFFIKRSKEQQYGDLEQMVKMRDKEQNTALHQAVQFGSHRVVRLLLKEEPTLLNSVNTSGETPLYLAARRGDFRLMAEMLDDTNGSCWPPW</sequence>
<feature type="repeat" description="ANK" evidence="1">
    <location>
        <begin position="140"/>
        <end position="161"/>
    </location>
</feature>
<protein>
    <submittedName>
        <fullName evidence="2">Uncharacterized protein</fullName>
    </submittedName>
</protein>
<dbReference type="PROSITE" id="PS50297">
    <property type="entry name" value="ANK_REP_REGION"/>
    <property type="match status" value="1"/>
</dbReference>
<dbReference type="PROSITE" id="PS50088">
    <property type="entry name" value="ANK_REPEAT"/>
    <property type="match status" value="2"/>
</dbReference>
<evidence type="ECO:0000313" key="2">
    <source>
        <dbReference type="EMBL" id="OMO97348.1"/>
    </source>
</evidence>
<dbReference type="Gene3D" id="1.25.40.20">
    <property type="entry name" value="Ankyrin repeat-containing domain"/>
    <property type="match status" value="1"/>
</dbReference>
<accession>A0A1R3JR61</accession>
<comment type="caution">
    <text evidence="2">The sequence shown here is derived from an EMBL/GenBank/DDBJ whole genome shotgun (WGS) entry which is preliminary data.</text>
</comment>
<dbReference type="STRING" id="93759.A0A1R3JR61"/>
<gene>
    <name evidence="2" type="ORF">COLO4_14687</name>
</gene>
<dbReference type="EMBL" id="AWUE01015452">
    <property type="protein sequence ID" value="OMO97348.1"/>
    <property type="molecule type" value="Genomic_DNA"/>
</dbReference>
<keyword evidence="1" id="KW-0040">ANK repeat</keyword>
<dbReference type="AlphaFoldDB" id="A0A1R3JR61"/>
<reference evidence="3" key="1">
    <citation type="submission" date="2013-09" db="EMBL/GenBank/DDBJ databases">
        <title>Corchorus olitorius genome sequencing.</title>
        <authorList>
            <person name="Alam M."/>
            <person name="Haque M.S."/>
            <person name="Islam M.S."/>
            <person name="Emdad E.M."/>
            <person name="Islam M.M."/>
            <person name="Ahmed B."/>
            <person name="Halim A."/>
            <person name="Hossen Q.M.M."/>
            <person name="Hossain M.Z."/>
            <person name="Ahmed R."/>
            <person name="Khan M.M."/>
            <person name="Islam R."/>
            <person name="Rashid M.M."/>
            <person name="Khan S.A."/>
            <person name="Rahman M.S."/>
            <person name="Alam M."/>
            <person name="Yahiya A.S."/>
            <person name="Khan M.S."/>
            <person name="Azam M.S."/>
            <person name="Haque T."/>
            <person name="Lashkar M.Z.H."/>
            <person name="Akhand A.I."/>
            <person name="Morshed G."/>
            <person name="Roy S."/>
            <person name="Uddin K.S."/>
            <person name="Rabeya T."/>
            <person name="Hossain A.S."/>
            <person name="Chowdhury A."/>
            <person name="Snigdha A.R."/>
            <person name="Mortoza M.S."/>
            <person name="Matin S.A."/>
            <person name="Hoque S.M.E."/>
            <person name="Islam M.K."/>
            <person name="Roy D.K."/>
            <person name="Haider R."/>
            <person name="Moosa M.M."/>
            <person name="Elias S.M."/>
            <person name="Hasan A.M."/>
            <person name="Jahan S."/>
            <person name="Shafiuddin M."/>
            <person name="Mahmood N."/>
            <person name="Shommy N.S."/>
        </authorList>
    </citation>
    <scope>NUCLEOTIDE SEQUENCE [LARGE SCALE GENOMIC DNA]</scope>
    <source>
        <strain evidence="3">cv. O-4</strain>
    </source>
</reference>
<organism evidence="2 3">
    <name type="scientific">Corchorus olitorius</name>
    <dbReference type="NCBI Taxonomy" id="93759"/>
    <lineage>
        <taxon>Eukaryota</taxon>
        <taxon>Viridiplantae</taxon>
        <taxon>Streptophyta</taxon>
        <taxon>Embryophyta</taxon>
        <taxon>Tracheophyta</taxon>
        <taxon>Spermatophyta</taxon>
        <taxon>Magnoliopsida</taxon>
        <taxon>eudicotyledons</taxon>
        <taxon>Gunneridae</taxon>
        <taxon>Pentapetalae</taxon>
        <taxon>rosids</taxon>
        <taxon>malvids</taxon>
        <taxon>Malvales</taxon>
        <taxon>Malvaceae</taxon>
        <taxon>Grewioideae</taxon>
        <taxon>Apeibeae</taxon>
        <taxon>Corchorus</taxon>
    </lineage>
</organism>
<dbReference type="Pfam" id="PF12796">
    <property type="entry name" value="Ank_2"/>
    <property type="match status" value="1"/>
</dbReference>
<evidence type="ECO:0000256" key="1">
    <source>
        <dbReference type="PROSITE-ProRule" id="PRU00023"/>
    </source>
</evidence>
<dbReference type="SMART" id="SM00248">
    <property type="entry name" value="ANK"/>
    <property type="match status" value="3"/>
</dbReference>
<name>A0A1R3JR61_9ROSI</name>
<dbReference type="InterPro" id="IPR002110">
    <property type="entry name" value="Ankyrin_rpt"/>
</dbReference>
<evidence type="ECO:0000313" key="3">
    <source>
        <dbReference type="Proteomes" id="UP000187203"/>
    </source>
</evidence>
<dbReference type="InterPro" id="IPR036770">
    <property type="entry name" value="Ankyrin_rpt-contain_sf"/>
</dbReference>
<dbReference type="OrthoDB" id="1847170at2759"/>
<dbReference type="SUPFAM" id="SSF48403">
    <property type="entry name" value="Ankyrin repeat"/>
    <property type="match status" value="1"/>
</dbReference>
<feature type="repeat" description="ANK" evidence="1">
    <location>
        <begin position="64"/>
        <end position="96"/>
    </location>
</feature>
<dbReference type="PANTHER" id="PTHR24121">
    <property type="entry name" value="NO MECHANORECEPTOR POTENTIAL C, ISOFORM D-RELATED"/>
    <property type="match status" value="1"/>
</dbReference>
<dbReference type="Proteomes" id="UP000187203">
    <property type="component" value="Unassembled WGS sequence"/>
</dbReference>